<protein>
    <recommendedName>
        <fullName evidence="2">Type I restriction enzyme R protein N-terminal domain-containing protein</fullName>
    </recommendedName>
</protein>
<sequence>MKTQTLDFVAKDKDGNIFLIGEVKTNNLRGNAREQLKHYLSQYHGNISFGMLVDTENIQIFRWNEQELSEPIQILNTADILRFYDPKFGQKQIFESYLTTLVEAWLRDLAYHWKSPKPPAAAVMEEIGLLPHLADGTTEEEVELDIVR</sequence>
<dbReference type="EMBL" id="CP130144">
    <property type="protein sequence ID" value="WNZ46010.1"/>
    <property type="molecule type" value="Genomic_DNA"/>
</dbReference>
<reference evidence="1" key="1">
    <citation type="journal article" date="2023" name="Plants (Basel)">
        <title>Genomic Analysis of Leptolyngbya boryana CZ1 Reveals Efficient Carbon Fixation Modules.</title>
        <authorList>
            <person name="Bai X."/>
            <person name="Wang H."/>
            <person name="Cheng W."/>
            <person name="Wang J."/>
            <person name="Ma M."/>
            <person name="Hu H."/>
            <person name="Song Z."/>
            <person name="Ma H."/>
            <person name="Fan Y."/>
            <person name="Du C."/>
            <person name="Xu J."/>
        </authorList>
    </citation>
    <scope>NUCLEOTIDE SEQUENCE</scope>
    <source>
        <strain evidence="1">CZ1</strain>
    </source>
</reference>
<accession>A0AA96X5K2</accession>
<dbReference type="RefSeq" id="WP_316427340.1">
    <property type="nucleotide sequence ID" value="NZ_CP130144.1"/>
</dbReference>
<evidence type="ECO:0008006" key="2">
    <source>
        <dbReference type="Google" id="ProtNLM"/>
    </source>
</evidence>
<name>A0AA96X5K2_LEPBY</name>
<evidence type="ECO:0000313" key="1">
    <source>
        <dbReference type="EMBL" id="WNZ46010.1"/>
    </source>
</evidence>
<gene>
    <name evidence="1" type="ORF">Q2T42_29920</name>
</gene>
<organism evidence="1">
    <name type="scientific">Leptolyngbya boryana CZ1</name>
    <dbReference type="NCBI Taxonomy" id="3060204"/>
    <lineage>
        <taxon>Bacteria</taxon>
        <taxon>Bacillati</taxon>
        <taxon>Cyanobacteriota</taxon>
        <taxon>Cyanophyceae</taxon>
        <taxon>Leptolyngbyales</taxon>
        <taxon>Leptolyngbyaceae</taxon>
        <taxon>Leptolyngbya group</taxon>
        <taxon>Leptolyngbya</taxon>
    </lineage>
</organism>
<proteinExistence type="predicted"/>
<dbReference type="AlphaFoldDB" id="A0AA96X5K2"/>
<reference evidence="1" key="2">
    <citation type="submission" date="2023-07" db="EMBL/GenBank/DDBJ databases">
        <authorList>
            <person name="Bai X.-H."/>
            <person name="Wang H.-H."/>
            <person name="Wang J."/>
            <person name="Ma M.-Y."/>
            <person name="Hu H.-H."/>
            <person name="Song Z.-L."/>
            <person name="Ma H.-G."/>
            <person name="Fan Y."/>
            <person name="Du C.-Y."/>
            <person name="Xu J.-C."/>
        </authorList>
    </citation>
    <scope>NUCLEOTIDE SEQUENCE</scope>
    <source>
        <strain evidence="1">CZ1</strain>
    </source>
</reference>